<dbReference type="RefSeq" id="WP_146303221.1">
    <property type="nucleotide sequence ID" value="NZ_VOHS01000001.1"/>
</dbReference>
<evidence type="ECO:0000313" key="8">
    <source>
        <dbReference type="EMBL" id="TWW02518.1"/>
    </source>
</evidence>
<dbReference type="Gene3D" id="1.10.10.10">
    <property type="entry name" value="Winged helix-like DNA-binding domain superfamily/Winged helix DNA-binding domain"/>
    <property type="match status" value="1"/>
</dbReference>
<dbReference type="Pfam" id="PF08281">
    <property type="entry name" value="Sigma70_r4_2"/>
    <property type="match status" value="1"/>
</dbReference>
<gene>
    <name evidence="8" type="ORF">FEF09_01540</name>
</gene>
<dbReference type="EMBL" id="VOHS01000001">
    <property type="protein sequence ID" value="TWW02518.1"/>
    <property type="molecule type" value="Genomic_DNA"/>
</dbReference>
<dbReference type="PANTHER" id="PTHR43133">
    <property type="entry name" value="RNA POLYMERASE ECF-TYPE SIGMA FACTO"/>
    <property type="match status" value="1"/>
</dbReference>
<dbReference type="NCBIfam" id="TIGR02937">
    <property type="entry name" value="sigma70-ECF"/>
    <property type="match status" value="1"/>
</dbReference>
<dbReference type="InterPro" id="IPR007627">
    <property type="entry name" value="RNA_pol_sigma70_r2"/>
</dbReference>
<dbReference type="SUPFAM" id="SSF88659">
    <property type="entry name" value="Sigma3 and sigma4 domains of RNA polymerase sigma factors"/>
    <property type="match status" value="1"/>
</dbReference>
<dbReference type="SUPFAM" id="SSF88946">
    <property type="entry name" value="Sigma2 domain of RNA polymerase sigma factors"/>
    <property type="match status" value="1"/>
</dbReference>
<evidence type="ECO:0000259" key="7">
    <source>
        <dbReference type="Pfam" id="PF08281"/>
    </source>
</evidence>
<evidence type="ECO:0000256" key="4">
    <source>
        <dbReference type="ARBA" id="ARBA00023125"/>
    </source>
</evidence>
<evidence type="ECO:0000256" key="1">
    <source>
        <dbReference type="ARBA" id="ARBA00010641"/>
    </source>
</evidence>
<dbReference type="PANTHER" id="PTHR43133:SF8">
    <property type="entry name" value="RNA POLYMERASE SIGMA FACTOR HI_1459-RELATED"/>
    <property type="match status" value="1"/>
</dbReference>
<evidence type="ECO:0000256" key="2">
    <source>
        <dbReference type="ARBA" id="ARBA00023015"/>
    </source>
</evidence>
<evidence type="ECO:0000259" key="6">
    <source>
        <dbReference type="Pfam" id="PF04542"/>
    </source>
</evidence>
<dbReference type="InterPro" id="IPR013249">
    <property type="entry name" value="RNA_pol_sigma70_r4_t2"/>
</dbReference>
<keyword evidence="4" id="KW-0238">DNA-binding</keyword>
<feature type="domain" description="RNA polymerase sigma-70 region 2" evidence="6">
    <location>
        <begin position="29"/>
        <end position="88"/>
    </location>
</feature>
<protein>
    <submittedName>
        <fullName evidence="8">Sigma-70 family RNA polymerase sigma factor</fullName>
    </submittedName>
</protein>
<name>A0A5C6M0Q5_9BACT</name>
<dbReference type="GO" id="GO:0003677">
    <property type="term" value="F:DNA binding"/>
    <property type="evidence" value="ECO:0007669"/>
    <property type="project" value="UniProtKB-KW"/>
</dbReference>
<accession>A0A5C6M0Q5</accession>
<evidence type="ECO:0000256" key="3">
    <source>
        <dbReference type="ARBA" id="ARBA00023082"/>
    </source>
</evidence>
<dbReference type="GO" id="GO:0016987">
    <property type="term" value="F:sigma factor activity"/>
    <property type="evidence" value="ECO:0007669"/>
    <property type="project" value="UniProtKB-KW"/>
</dbReference>
<dbReference type="GO" id="GO:0006352">
    <property type="term" value="P:DNA-templated transcription initiation"/>
    <property type="evidence" value="ECO:0007669"/>
    <property type="project" value="InterPro"/>
</dbReference>
<comment type="similarity">
    <text evidence="1">Belongs to the sigma-70 factor family. ECF subfamily.</text>
</comment>
<keyword evidence="9" id="KW-1185">Reference proteome</keyword>
<dbReference type="InterPro" id="IPR013325">
    <property type="entry name" value="RNA_pol_sigma_r2"/>
</dbReference>
<sequence>MQQSAVHIDEYIITERLIAGDPRTQERVYDHYGPALYSIILQVVGDTRKAEDVLTKVFVRVFRNIHEYKGSGNTTLFGWMMRVAREMAVQEAVDTENDPLGNEVAKADSNLLQRFSNKLPAQSRTIFHLCYYKGLPKEAVARILGIQPDEVMNHLRDIMVEFRKFLGE</sequence>
<dbReference type="OrthoDB" id="661407at2"/>
<dbReference type="InterPro" id="IPR014284">
    <property type="entry name" value="RNA_pol_sigma-70_dom"/>
</dbReference>
<dbReference type="InterPro" id="IPR013324">
    <property type="entry name" value="RNA_pol_sigma_r3/r4-like"/>
</dbReference>
<evidence type="ECO:0000256" key="5">
    <source>
        <dbReference type="ARBA" id="ARBA00023163"/>
    </source>
</evidence>
<dbReference type="InterPro" id="IPR039425">
    <property type="entry name" value="RNA_pol_sigma-70-like"/>
</dbReference>
<keyword evidence="3" id="KW-0731">Sigma factor</keyword>
<keyword evidence="5" id="KW-0804">Transcription</keyword>
<dbReference type="Gene3D" id="1.10.1740.10">
    <property type="match status" value="1"/>
</dbReference>
<feature type="domain" description="RNA polymerase sigma factor 70 region 4 type 2" evidence="7">
    <location>
        <begin position="111"/>
        <end position="156"/>
    </location>
</feature>
<dbReference type="AlphaFoldDB" id="A0A5C6M0Q5"/>
<dbReference type="InterPro" id="IPR036388">
    <property type="entry name" value="WH-like_DNA-bd_sf"/>
</dbReference>
<comment type="caution">
    <text evidence="8">The sequence shown here is derived from an EMBL/GenBank/DDBJ whole genome shotgun (WGS) entry which is preliminary data.</text>
</comment>
<dbReference type="Proteomes" id="UP000318815">
    <property type="component" value="Unassembled WGS sequence"/>
</dbReference>
<dbReference type="Pfam" id="PF04542">
    <property type="entry name" value="Sigma70_r2"/>
    <property type="match status" value="1"/>
</dbReference>
<reference evidence="8 9" key="1">
    <citation type="submission" date="2019-08" db="EMBL/GenBank/DDBJ databases">
        <title>Whole genome sequencing of chitin degrading bacteria Chitinophaga pinensis YS16.</title>
        <authorList>
            <person name="Singh R.P."/>
            <person name="Manchanda G."/>
            <person name="Maurya I.K."/>
            <person name="Joshi N.K."/>
            <person name="Srivastava A.K."/>
        </authorList>
    </citation>
    <scope>NUCLEOTIDE SEQUENCE [LARGE SCALE GENOMIC DNA]</scope>
    <source>
        <strain evidence="8 9">YS-16</strain>
    </source>
</reference>
<proteinExistence type="inferred from homology"/>
<organism evidence="8 9">
    <name type="scientific">Chitinophaga pinensis</name>
    <dbReference type="NCBI Taxonomy" id="79329"/>
    <lineage>
        <taxon>Bacteria</taxon>
        <taxon>Pseudomonadati</taxon>
        <taxon>Bacteroidota</taxon>
        <taxon>Chitinophagia</taxon>
        <taxon>Chitinophagales</taxon>
        <taxon>Chitinophagaceae</taxon>
        <taxon>Chitinophaga</taxon>
    </lineage>
</organism>
<evidence type="ECO:0000313" key="9">
    <source>
        <dbReference type="Proteomes" id="UP000318815"/>
    </source>
</evidence>
<keyword evidence="2" id="KW-0805">Transcription regulation</keyword>